<dbReference type="EMBL" id="FQXZ01000027">
    <property type="protein sequence ID" value="SHI22113.1"/>
    <property type="molecule type" value="Genomic_DNA"/>
</dbReference>
<keyword evidence="13" id="KW-1003">Cell membrane</keyword>
<name>A0A1M5ZDN3_9VIBR</name>
<keyword evidence="7 13" id="KW-0808">Transferase</keyword>
<comment type="pathway">
    <text evidence="2 13">Bacterial outer membrane biogenesis; LPS core biosynthesis.</text>
</comment>
<dbReference type="PANTHER" id="PTHR42755">
    <property type="entry name" value="3-DEOXY-MANNO-OCTULOSONATE CYTIDYLYLTRANSFERASE"/>
    <property type="match status" value="1"/>
</dbReference>
<evidence type="ECO:0000256" key="2">
    <source>
        <dbReference type="ARBA" id="ARBA00004713"/>
    </source>
</evidence>
<dbReference type="Pfam" id="PF04413">
    <property type="entry name" value="Glycos_transf_N"/>
    <property type="match status" value="1"/>
</dbReference>
<evidence type="ECO:0000256" key="12">
    <source>
        <dbReference type="PIRSR" id="PIRSR639901-2"/>
    </source>
</evidence>
<sequence>MFVRIVYTFVLFLLSPYLLYRLYRKKTNHPKFGSRWKEHFGLTPPLKTKVSPLWIHAVSVGESILAVSLVKKIKQEFPELPIVITTTTSTGAAEIAKLGDLAEHRYMPIDFGFAVRGFLASVHPKEMMIIETELWPNTIHYVSQAGIPITIVNARLSEKSYKNYQKIYPIFCQMIPALTRILCQTAADRKHFLKLGIKPEKTEITGSVKFDLTIPDTTVSAGKKLRERLGESRPVWIAASTHQGEEEQILQAHQLLLEKKPDSLLILVPRHPERFNLVYELCKSRKLKTIRRTSQDNVTAEHQVYLGDTMGEMLLLLGATDICFMGGSLIGDKVGGHNILEPAALGVPTLTGPSFFNFKEIMDQFIKNEAIIICSEPQDIAKQIIMLFDNHLLYKAHSESALHILQKNQGALKKTIQWITG</sequence>
<dbReference type="NCBIfam" id="NF004388">
    <property type="entry name" value="PRK05749.1-4"/>
    <property type="match status" value="1"/>
</dbReference>
<comment type="similarity">
    <text evidence="3">Belongs to the glycosyltransferase group 1 family. Glycosyltransferase 30 subfamily.</text>
</comment>
<evidence type="ECO:0000313" key="16">
    <source>
        <dbReference type="EMBL" id="SHI22113.1"/>
    </source>
</evidence>
<dbReference type="FunFam" id="3.40.50.11720:FF:000001">
    <property type="entry name" value="3-deoxy-D-manno-octulosonic acid transferase"/>
    <property type="match status" value="1"/>
</dbReference>
<keyword evidence="17" id="KW-1185">Reference proteome</keyword>
<comment type="subcellular location">
    <subcellularLocation>
        <location evidence="1">Cell inner membrane</location>
        <topology evidence="1">Single-pass membrane protein</topology>
        <orientation evidence="1">Cytoplasmic side</orientation>
    </subcellularLocation>
    <subcellularLocation>
        <location evidence="13">Cell membrane</location>
    </subcellularLocation>
</comment>
<reference evidence="16 17" key="1">
    <citation type="submission" date="2016-11" db="EMBL/GenBank/DDBJ databases">
        <authorList>
            <person name="Jaros S."/>
            <person name="Januszkiewicz K."/>
            <person name="Wedrychowicz H."/>
        </authorList>
    </citation>
    <scope>NUCLEOTIDE SEQUENCE [LARGE SCALE GENOMIC DNA]</scope>
    <source>
        <strain evidence="16 17">CECT 7868</strain>
    </source>
</reference>
<dbReference type="GO" id="GO:0005886">
    <property type="term" value="C:plasma membrane"/>
    <property type="evidence" value="ECO:0007669"/>
    <property type="project" value="UniProtKB-SubCell"/>
</dbReference>
<dbReference type="SUPFAM" id="SSF53756">
    <property type="entry name" value="UDP-Glycosyltransferase/glycogen phosphorylase"/>
    <property type="match status" value="1"/>
</dbReference>
<evidence type="ECO:0000259" key="14">
    <source>
        <dbReference type="Pfam" id="PF00534"/>
    </source>
</evidence>
<comment type="catalytic activity">
    <reaction evidence="10 13">
        <text>lipid IVA (E. coli) + CMP-3-deoxy-beta-D-manno-octulosonate = alpha-Kdo-(2-&gt;6)-lipid IVA (E. coli) + CMP + H(+)</text>
        <dbReference type="Rhea" id="RHEA:28066"/>
        <dbReference type="ChEBI" id="CHEBI:15378"/>
        <dbReference type="ChEBI" id="CHEBI:58603"/>
        <dbReference type="ChEBI" id="CHEBI:60364"/>
        <dbReference type="ChEBI" id="CHEBI:60377"/>
        <dbReference type="ChEBI" id="CHEBI:85987"/>
        <dbReference type="EC" id="2.4.99.12"/>
    </reaction>
</comment>
<organism evidence="16 17">
    <name type="scientific">Vibrio aerogenes CECT 7868</name>
    <dbReference type="NCBI Taxonomy" id="1216006"/>
    <lineage>
        <taxon>Bacteria</taxon>
        <taxon>Pseudomonadati</taxon>
        <taxon>Pseudomonadota</taxon>
        <taxon>Gammaproteobacteria</taxon>
        <taxon>Vibrionales</taxon>
        <taxon>Vibrionaceae</taxon>
        <taxon>Vibrio</taxon>
    </lineage>
</organism>
<dbReference type="FunFam" id="3.40.50.2000:FF:000032">
    <property type="entry name" value="3-deoxy-D-manno-octulosonic acid transferase"/>
    <property type="match status" value="1"/>
</dbReference>
<dbReference type="OrthoDB" id="9789797at2"/>
<dbReference type="PANTHER" id="PTHR42755:SF1">
    <property type="entry name" value="3-DEOXY-D-MANNO-OCTULOSONIC ACID TRANSFERASE, MITOCHONDRIAL-RELATED"/>
    <property type="match status" value="1"/>
</dbReference>
<dbReference type="InterPro" id="IPR038107">
    <property type="entry name" value="Glycos_transf_N_sf"/>
</dbReference>
<feature type="site" description="Transition state stabilizer" evidence="12">
    <location>
        <position position="131"/>
    </location>
</feature>
<evidence type="ECO:0000256" key="11">
    <source>
        <dbReference type="PIRSR" id="PIRSR639901-1"/>
    </source>
</evidence>
<dbReference type="InterPro" id="IPR039901">
    <property type="entry name" value="Kdotransferase"/>
</dbReference>
<feature type="active site" description="Proton acceptor" evidence="11">
    <location>
        <position position="62"/>
    </location>
</feature>
<dbReference type="GO" id="GO:0043842">
    <property type="term" value="F:Kdo transferase activity"/>
    <property type="evidence" value="ECO:0007669"/>
    <property type="project" value="UniProtKB-EC"/>
</dbReference>
<dbReference type="Gene3D" id="3.40.50.11720">
    <property type="entry name" value="3-Deoxy-D-manno-octulosonic-acid transferase, N-terminal domain"/>
    <property type="match status" value="1"/>
</dbReference>
<dbReference type="EC" id="2.4.99.12" evidence="4 13"/>
<protein>
    <recommendedName>
        <fullName evidence="5 13">3-deoxy-D-manno-octulosonic acid transferase</fullName>
        <shortName evidence="13">Kdo transferase</shortName>
        <ecNumber evidence="4 13">2.4.99.12</ecNumber>
    </recommendedName>
    <alternativeName>
        <fullName evidence="9 13">Lipid IV(A) 3-deoxy-D-manno-octulosonic acid transferase</fullName>
    </alternativeName>
</protein>
<evidence type="ECO:0000256" key="3">
    <source>
        <dbReference type="ARBA" id="ARBA00006380"/>
    </source>
</evidence>
<feature type="domain" description="3-deoxy-D-manno-octulosonic-acid transferase N-terminal" evidence="15">
    <location>
        <begin position="35"/>
        <end position="211"/>
    </location>
</feature>
<keyword evidence="8" id="KW-0735">Signal-anchor</keyword>
<feature type="transmembrane region" description="Helical" evidence="13">
    <location>
        <begin position="6"/>
        <end position="23"/>
    </location>
</feature>
<dbReference type="Proteomes" id="UP000184608">
    <property type="component" value="Unassembled WGS sequence"/>
</dbReference>
<dbReference type="GO" id="GO:0009244">
    <property type="term" value="P:lipopolysaccharide core region biosynthetic process"/>
    <property type="evidence" value="ECO:0007669"/>
    <property type="project" value="UniProtKB-UniRule"/>
</dbReference>
<keyword evidence="13" id="KW-1133">Transmembrane helix</keyword>
<evidence type="ECO:0000256" key="13">
    <source>
        <dbReference type="RuleBase" id="RU365103"/>
    </source>
</evidence>
<dbReference type="Pfam" id="PF00534">
    <property type="entry name" value="Glycos_transf_1"/>
    <property type="match status" value="1"/>
</dbReference>
<comment type="function">
    <text evidence="13">Involved in lipopolysaccharide (LPS) biosynthesis. Catalyzes the transfer of 3-deoxy-D-manno-octulosonate (Kdo) residue(s) from CMP-Kdo to lipid IV(A), the tetraacyldisaccharide-1,4'-bisphosphate precursor of lipid A.</text>
</comment>
<dbReference type="STRING" id="1216006.VA7868_02581"/>
<evidence type="ECO:0000259" key="15">
    <source>
        <dbReference type="Pfam" id="PF04413"/>
    </source>
</evidence>
<gene>
    <name evidence="16" type="primary">waaA</name>
    <name evidence="16" type="ORF">VA7868_02581</name>
</gene>
<accession>A0A1M5ZDN3</accession>
<keyword evidence="16" id="KW-0328">Glycosyltransferase</keyword>
<keyword evidence="13" id="KW-0472">Membrane</keyword>
<dbReference type="RefSeq" id="WP_073604234.1">
    <property type="nucleotide sequence ID" value="NZ_FQXZ01000027.1"/>
</dbReference>
<evidence type="ECO:0000256" key="5">
    <source>
        <dbReference type="ARBA" id="ARBA00019077"/>
    </source>
</evidence>
<evidence type="ECO:0000256" key="7">
    <source>
        <dbReference type="ARBA" id="ARBA00022679"/>
    </source>
</evidence>
<keyword evidence="13" id="KW-0812">Transmembrane</keyword>
<evidence type="ECO:0000256" key="9">
    <source>
        <dbReference type="ARBA" id="ARBA00031445"/>
    </source>
</evidence>
<dbReference type="InterPro" id="IPR001296">
    <property type="entry name" value="Glyco_trans_1"/>
</dbReference>
<feature type="site" description="Transition state stabilizer" evidence="12">
    <location>
        <position position="209"/>
    </location>
</feature>
<evidence type="ECO:0000313" key="17">
    <source>
        <dbReference type="Proteomes" id="UP000184608"/>
    </source>
</evidence>
<dbReference type="AlphaFoldDB" id="A0A1M5ZDN3"/>
<feature type="domain" description="Glycosyl transferase family 1" evidence="14">
    <location>
        <begin position="235"/>
        <end position="399"/>
    </location>
</feature>
<dbReference type="UniPathway" id="UPA00958"/>
<dbReference type="GO" id="GO:0009245">
    <property type="term" value="P:lipid A biosynthetic process"/>
    <property type="evidence" value="ECO:0007669"/>
    <property type="project" value="TreeGrafter"/>
</dbReference>
<dbReference type="InterPro" id="IPR007507">
    <property type="entry name" value="Glycos_transf_N"/>
</dbReference>
<proteinExistence type="inferred from homology"/>
<keyword evidence="6" id="KW-0997">Cell inner membrane</keyword>
<evidence type="ECO:0000256" key="6">
    <source>
        <dbReference type="ARBA" id="ARBA00022519"/>
    </source>
</evidence>
<dbReference type="Gene3D" id="3.40.50.2000">
    <property type="entry name" value="Glycogen Phosphorylase B"/>
    <property type="match status" value="1"/>
</dbReference>
<keyword evidence="13" id="KW-0448">Lipopolysaccharide biosynthesis</keyword>
<evidence type="ECO:0000256" key="10">
    <source>
        <dbReference type="ARBA" id="ARBA00049183"/>
    </source>
</evidence>
<evidence type="ECO:0000256" key="4">
    <source>
        <dbReference type="ARBA" id="ARBA00012621"/>
    </source>
</evidence>
<evidence type="ECO:0000256" key="1">
    <source>
        <dbReference type="ARBA" id="ARBA00004388"/>
    </source>
</evidence>
<evidence type="ECO:0000256" key="8">
    <source>
        <dbReference type="ARBA" id="ARBA00022968"/>
    </source>
</evidence>